<proteinExistence type="predicted"/>
<dbReference type="AlphaFoldDB" id="A0AAV2RN86"/>
<gene>
    <name evidence="2" type="ORF">MNOR_LOCUS26431</name>
</gene>
<comment type="caution">
    <text evidence="2">The sequence shown here is derived from an EMBL/GenBank/DDBJ whole genome shotgun (WGS) entry which is preliminary data.</text>
</comment>
<name>A0AAV2RN86_MEGNR</name>
<evidence type="ECO:0000313" key="2">
    <source>
        <dbReference type="EMBL" id="CAL4130142.1"/>
    </source>
</evidence>
<accession>A0AAV2RN86</accession>
<keyword evidence="1" id="KW-0812">Transmembrane</keyword>
<feature type="transmembrane region" description="Helical" evidence="1">
    <location>
        <begin position="111"/>
        <end position="130"/>
    </location>
</feature>
<keyword evidence="1" id="KW-1133">Transmembrane helix</keyword>
<sequence>MSMDLNCSESILPASVSKDLKAFTTVPSSSCSPEEREANILRRVVKLIGFGASATIESKSSSVPGRPISAKVARRSSFPMRPSLSLSMTEKPSLNSATWVWVKLSKMFDPAFLADFFFCCFGLGMVVVVML</sequence>
<organism evidence="2 3">
    <name type="scientific">Meganyctiphanes norvegica</name>
    <name type="common">Northern krill</name>
    <name type="synonym">Thysanopoda norvegica</name>
    <dbReference type="NCBI Taxonomy" id="48144"/>
    <lineage>
        <taxon>Eukaryota</taxon>
        <taxon>Metazoa</taxon>
        <taxon>Ecdysozoa</taxon>
        <taxon>Arthropoda</taxon>
        <taxon>Crustacea</taxon>
        <taxon>Multicrustacea</taxon>
        <taxon>Malacostraca</taxon>
        <taxon>Eumalacostraca</taxon>
        <taxon>Eucarida</taxon>
        <taxon>Euphausiacea</taxon>
        <taxon>Euphausiidae</taxon>
        <taxon>Meganyctiphanes</taxon>
    </lineage>
</organism>
<evidence type="ECO:0000313" key="3">
    <source>
        <dbReference type="Proteomes" id="UP001497623"/>
    </source>
</evidence>
<dbReference type="Proteomes" id="UP001497623">
    <property type="component" value="Unassembled WGS sequence"/>
</dbReference>
<evidence type="ECO:0000256" key="1">
    <source>
        <dbReference type="SAM" id="Phobius"/>
    </source>
</evidence>
<keyword evidence="1" id="KW-0472">Membrane</keyword>
<keyword evidence="3" id="KW-1185">Reference proteome</keyword>
<dbReference type="EMBL" id="CAXKWB010026404">
    <property type="protein sequence ID" value="CAL4130142.1"/>
    <property type="molecule type" value="Genomic_DNA"/>
</dbReference>
<protein>
    <submittedName>
        <fullName evidence="2">Uncharacterized protein</fullName>
    </submittedName>
</protein>
<reference evidence="2 3" key="1">
    <citation type="submission" date="2024-05" db="EMBL/GenBank/DDBJ databases">
        <authorList>
            <person name="Wallberg A."/>
        </authorList>
    </citation>
    <scope>NUCLEOTIDE SEQUENCE [LARGE SCALE GENOMIC DNA]</scope>
</reference>